<sequence>MSSSKDQLNKDQMGIVKKHAGHVLEDLLKLPTPLWSDVGYDQRQELCNKLLDRLKEKHNRGIAEIIEADPDIANKILADKVRSMRYGQRLKHQSQHQPQNASLDEQDSASASHNDGFWGFRPQ</sequence>
<accession>A0A194WAI9</accession>
<name>A0A194WAI9_CYTMA</name>
<reference evidence="2" key="1">
    <citation type="submission" date="2014-12" db="EMBL/GenBank/DDBJ databases">
        <title>Genome Sequence of Valsa Canker Pathogens Uncovers a Specific Adaption of Colonization on Woody Bark.</title>
        <authorList>
            <person name="Yin Z."/>
            <person name="Liu H."/>
            <person name="Gao X."/>
            <person name="Li Z."/>
            <person name="Song N."/>
            <person name="Ke X."/>
            <person name="Dai Q."/>
            <person name="Wu Y."/>
            <person name="Sun Y."/>
            <person name="Xu J.-R."/>
            <person name="Kang Z.K."/>
            <person name="Wang L."/>
            <person name="Huang L."/>
        </authorList>
    </citation>
    <scope>NUCLEOTIDE SEQUENCE [LARGE SCALE GENOMIC DNA]</scope>
    <source>
        <strain evidence="2">03-8</strain>
    </source>
</reference>
<feature type="compositionally biased region" description="Polar residues" evidence="1">
    <location>
        <begin position="95"/>
        <end position="113"/>
    </location>
</feature>
<dbReference type="EMBL" id="CM003107">
    <property type="protein sequence ID" value="KUI73093.1"/>
    <property type="molecule type" value="Genomic_DNA"/>
</dbReference>
<feature type="region of interest" description="Disordered" evidence="1">
    <location>
        <begin position="86"/>
        <end position="123"/>
    </location>
</feature>
<evidence type="ECO:0000256" key="1">
    <source>
        <dbReference type="SAM" id="MobiDB-lite"/>
    </source>
</evidence>
<evidence type="ECO:0000313" key="3">
    <source>
        <dbReference type="Proteomes" id="UP000078559"/>
    </source>
</evidence>
<keyword evidence="3" id="KW-1185">Reference proteome</keyword>
<gene>
    <name evidence="2" type="ORF">VM1G_11909</name>
</gene>
<dbReference type="AlphaFoldDB" id="A0A194WAI9"/>
<proteinExistence type="predicted"/>
<protein>
    <submittedName>
        <fullName evidence="2">Uncharacterized protein</fullName>
    </submittedName>
</protein>
<dbReference type="Proteomes" id="UP000078559">
    <property type="component" value="Chromosome 10"/>
</dbReference>
<evidence type="ECO:0000313" key="2">
    <source>
        <dbReference type="EMBL" id="KUI73093.1"/>
    </source>
</evidence>
<organism evidence="2 3">
    <name type="scientific">Cytospora mali</name>
    <name type="common">Apple Valsa canker fungus</name>
    <name type="synonym">Valsa mali</name>
    <dbReference type="NCBI Taxonomy" id="578113"/>
    <lineage>
        <taxon>Eukaryota</taxon>
        <taxon>Fungi</taxon>
        <taxon>Dikarya</taxon>
        <taxon>Ascomycota</taxon>
        <taxon>Pezizomycotina</taxon>
        <taxon>Sordariomycetes</taxon>
        <taxon>Sordariomycetidae</taxon>
        <taxon>Diaporthales</taxon>
        <taxon>Cytosporaceae</taxon>
        <taxon>Cytospora</taxon>
    </lineage>
</organism>